<comment type="caution">
    <text evidence="2">The sequence shown here is derived from an EMBL/GenBank/DDBJ whole genome shotgun (WGS) entry which is preliminary data.</text>
</comment>
<dbReference type="GO" id="GO:0008237">
    <property type="term" value="F:metallopeptidase activity"/>
    <property type="evidence" value="ECO:0007669"/>
    <property type="project" value="UniProtKB-KW"/>
</dbReference>
<evidence type="ECO:0000313" key="2">
    <source>
        <dbReference type="EMBL" id="RJY14601.1"/>
    </source>
</evidence>
<organism evidence="2 3">
    <name type="scientific">Parashewanella spongiae</name>
    <dbReference type="NCBI Taxonomy" id="342950"/>
    <lineage>
        <taxon>Bacteria</taxon>
        <taxon>Pseudomonadati</taxon>
        <taxon>Pseudomonadota</taxon>
        <taxon>Gammaproteobacteria</taxon>
        <taxon>Alteromonadales</taxon>
        <taxon>Shewanellaceae</taxon>
        <taxon>Parashewanella</taxon>
    </lineage>
</organism>
<keyword evidence="2" id="KW-0378">Hydrolase</keyword>
<dbReference type="AlphaFoldDB" id="A0A3A6U0V2"/>
<dbReference type="Pfam" id="PF17283">
    <property type="entry name" value="Zn_ribbon_SprT"/>
    <property type="match status" value="1"/>
</dbReference>
<dbReference type="InterPro" id="IPR035240">
    <property type="entry name" value="SprT_Zn_ribbon"/>
</dbReference>
<proteinExistence type="predicted"/>
<evidence type="ECO:0000313" key="3">
    <source>
        <dbReference type="Proteomes" id="UP000273022"/>
    </source>
</evidence>
<name>A0A3A6U0V2_9GAMM</name>
<dbReference type="NCBIfam" id="NF003421">
    <property type="entry name" value="PRK04860.1"/>
    <property type="match status" value="1"/>
</dbReference>
<keyword evidence="2" id="KW-0645">Protease</keyword>
<dbReference type="InterPro" id="IPR006640">
    <property type="entry name" value="SprT-like_domain"/>
</dbReference>
<evidence type="ECO:0000259" key="1">
    <source>
        <dbReference type="SMART" id="SM00731"/>
    </source>
</evidence>
<gene>
    <name evidence="2" type="ORF">D5R81_11040</name>
</gene>
<dbReference type="PANTHER" id="PTHR38773">
    <property type="entry name" value="PROTEIN SPRT"/>
    <property type="match status" value="1"/>
</dbReference>
<keyword evidence="3" id="KW-1185">Reference proteome</keyword>
<feature type="domain" description="SprT-like" evidence="1">
    <location>
        <begin position="30"/>
        <end position="179"/>
    </location>
</feature>
<dbReference type="GO" id="GO:0006950">
    <property type="term" value="P:response to stress"/>
    <property type="evidence" value="ECO:0007669"/>
    <property type="project" value="UniProtKB-ARBA"/>
</dbReference>
<dbReference type="SMART" id="SM00731">
    <property type="entry name" value="SprT"/>
    <property type="match status" value="1"/>
</dbReference>
<dbReference type="Pfam" id="PF10263">
    <property type="entry name" value="SprT-like"/>
    <property type="match status" value="1"/>
</dbReference>
<sequence>MLWGLNGKTWNNHFGDTNLVMETWQAKTLEHVEHCYRVAEQHLKRRFTRPEVSFKLRGRSAGMAHLQLNKLRFNQQMLTDNQQVFIDEVVPHEICHLLCHQLYGRVRPHGREWQAMMLSLFECQPKTTHNFTVHNKPQAQFNYQCLCGIIKLSIRRHNKVIRNQAQYRCKTCKQTLQQKHY</sequence>
<accession>A0A3A6U0V2</accession>
<dbReference type="EMBL" id="QYYH01000063">
    <property type="protein sequence ID" value="RJY14601.1"/>
    <property type="molecule type" value="Genomic_DNA"/>
</dbReference>
<keyword evidence="2" id="KW-0482">Metalloprotease</keyword>
<protein>
    <submittedName>
        <fullName evidence="2">SprT family zinc-dependent metalloprotease</fullName>
    </submittedName>
</protein>
<dbReference type="Proteomes" id="UP000273022">
    <property type="component" value="Unassembled WGS sequence"/>
</dbReference>
<dbReference type="GO" id="GO:0006508">
    <property type="term" value="P:proteolysis"/>
    <property type="evidence" value="ECO:0007669"/>
    <property type="project" value="UniProtKB-KW"/>
</dbReference>
<reference evidence="2 3" key="1">
    <citation type="submission" date="2018-09" db="EMBL/GenBank/DDBJ databases">
        <title>Phylogeny of the Shewanellaceae, and recommendation for two new genera, Pseudoshewanella and Parashewanella.</title>
        <authorList>
            <person name="Wang G."/>
        </authorList>
    </citation>
    <scope>NUCLEOTIDE SEQUENCE [LARGE SCALE GENOMIC DNA]</scope>
    <source>
        <strain evidence="2 3">KCTC 22492</strain>
    </source>
</reference>
<dbReference type="OrthoDB" id="267364at2"/>
<dbReference type="PANTHER" id="PTHR38773:SF1">
    <property type="entry name" value="PROTEIN SPRT"/>
    <property type="match status" value="1"/>
</dbReference>